<protein>
    <submittedName>
        <fullName evidence="4">Uncharacterized protein</fullName>
    </submittedName>
</protein>
<keyword evidence="5" id="KW-1185">Reference proteome</keyword>
<evidence type="ECO:0000313" key="5">
    <source>
        <dbReference type="Proteomes" id="UP000238083"/>
    </source>
</evidence>
<gene>
    <name evidence="4" type="ORF">CLV37_108235</name>
</gene>
<comment type="caution">
    <text evidence="4">The sequence shown here is derived from an EMBL/GenBank/DDBJ whole genome shotgun (WGS) entry which is preliminary data.</text>
</comment>
<evidence type="ECO:0000313" key="4">
    <source>
        <dbReference type="EMBL" id="PRY13565.1"/>
    </source>
</evidence>
<organism evidence="4 5">
    <name type="scientific">Kineococcus rhizosphaerae</name>
    <dbReference type="NCBI Taxonomy" id="559628"/>
    <lineage>
        <taxon>Bacteria</taxon>
        <taxon>Bacillati</taxon>
        <taxon>Actinomycetota</taxon>
        <taxon>Actinomycetes</taxon>
        <taxon>Kineosporiales</taxon>
        <taxon>Kineosporiaceae</taxon>
        <taxon>Kineococcus</taxon>
    </lineage>
</organism>
<evidence type="ECO:0000259" key="2">
    <source>
        <dbReference type="Pfam" id="PF25837"/>
    </source>
</evidence>
<feature type="domain" description="D-apionate lactonase TIM barrel" evidence="3">
    <location>
        <begin position="373"/>
        <end position="553"/>
    </location>
</feature>
<feature type="domain" description="D-apionate lactonase N-terminal" evidence="2">
    <location>
        <begin position="20"/>
        <end position="241"/>
    </location>
</feature>
<feature type="region of interest" description="Disordered" evidence="1">
    <location>
        <begin position="607"/>
        <end position="629"/>
    </location>
</feature>
<evidence type="ECO:0000256" key="1">
    <source>
        <dbReference type="SAM" id="MobiDB-lite"/>
    </source>
</evidence>
<reference evidence="4 5" key="1">
    <citation type="submission" date="2018-03" db="EMBL/GenBank/DDBJ databases">
        <title>Genomic Encyclopedia of Archaeal and Bacterial Type Strains, Phase II (KMG-II): from individual species to whole genera.</title>
        <authorList>
            <person name="Goeker M."/>
        </authorList>
    </citation>
    <scope>NUCLEOTIDE SEQUENCE [LARGE SCALE GENOMIC DNA]</scope>
    <source>
        <strain evidence="4 5">DSM 19711</strain>
    </source>
</reference>
<dbReference type="Pfam" id="PF25837">
    <property type="entry name" value="Apionate_lact_N"/>
    <property type="match status" value="1"/>
</dbReference>
<dbReference type="InterPro" id="IPR058788">
    <property type="entry name" value="ApnL_N"/>
</dbReference>
<sequence>MSVSSPQPTGGTDSTEDLDAWRDDEPAPQHLSTGPWTMTVRGVSVDDIGYGGVPVLSALRVVVRDHDWRTVPVTSCSVDVREAGDQRLHVVLSATHDDLGAGVQWRSELTAEGNRLRLAVAGEVTRPFRRNRMGLVVLHPVDVAGTVLRVRHPDGSATTTAFPRDIAPHQPAEDVAGLDWTSETTDGVLDVSLDLHGEVFEMEDQRNWTDASFKTYSTPLTEPFPVPVVAGDGFEHVAEVVVAPAGPPPAAAGETTAGEPLAVLLDPLSTGAHPAPRLQLQASTAPGGVPRLEALEWRGPLLVELDATGRAWPGVLARAGREADLLGGAGLDVRITARDGADLDPVLVALRRYRVERVAAYDGVGHVTTPALWRHLRERAVELSVDLPLAGGTRAHFTELNRRRQDLPADLPAWTFSSTPQMHDTGRRQLLQAVAVQRQTAEQAVRLAGARPVHVGPVTLRARFNAVATSGRHDEDADVVAAGTGPQHVWAADDPRQAGHGFAAWLIASYQAFAVPGVASVTFAETWGPRGVVSVAGEPFPAAQSVGWLAALDGWDLLPCPLVPGLGLVAARRAGRLVVLAADLTGRGRRVRAGGLDLVVGPWGTARGEGSASGGAPVDQPASTPSVRG</sequence>
<dbReference type="AlphaFoldDB" id="A0A2T0R221"/>
<proteinExistence type="predicted"/>
<accession>A0A2T0R221</accession>
<evidence type="ECO:0000259" key="3">
    <source>
        <dbReference type="Pfam" id="PF25838"/>
    </source>
</evidence>
<dbReference type="EMBL" id="PVZF01000008">
    <property type="protein sequence ID" value="PRY13565.1"/>
    <property type="molecule type" value="Genomic_DNA"/>
</dbReference>
<feature type="compositionally biased region" description="Polar residues" evidence="1">
    <location>
        <begin position="1"/>
        <end position="13"/>
    </location>
</feature>
<dbReference type="Proteomes" id="UP000238083">
    <property type="component" value="Unassembled WGS sequence"/>
</dbReference>
<name>A0A2T0R221_9ACTN</name>
<feature type="region of interest" description="Disordered" evidence="1">
    <location>
        <begin position="1"/>
        <end position="35"/>
    </location>
</feature>
<dbReference type="InterPro" id="IPR058787">
    <property type="entry name" value="ApnL_M"/>
</dbReference>
<dbReference type="Pfam" id="PF25838">
    <property type="entry name" value="Apionate_lact_M"/>
    <property type="match status" value="1"/>
</dbReference>